<dbReference type="Proteomes" id="UP000676194">
    <property type="component" value="Chromosome"/>
</dbReference>
<evidence type="ECO:0000313" key="2">
    <source>
        <dbReference type="EMBL" id="QVL29908.1"/>
    </source>
</evidence>
<protein>
    <submittedName>
        <fullName evidence="2">RNA pseudouridine synthase</fullName>
    </submittedName>
</protein>
<proteinExistence type="predicted"/>
<dbReference type="GO" id="GO:0006396">
    <property type="term" value="P:RNA processing"/>
    <property type="evidence" value="ECO:0007669"/>
    <property type="project" value="UniProtKB-ARBA"/>
</dbReference>
<dbReference type="GO" id="GO:0140098">
    <property type="term" value="F:catalytic activity, acting on RNA"/>
    <property type="evidence" value="ECO:0007669"/>
    <property type="project" value="UniProtKB-ARBA"/>
</dbReference>
<dbReference type="Pfam" id="PF00849">
    <property type="entry name" value="PseudoU_synth_2"/>
    <property type="match status" value="1"/>
</dbReference>
<dbReference type="RefSeq" id="WP_213493790.1">
    <property type="nucleotide sequence ID" value="NZ_CP074694.1"/>
</dbReference>
<sequence>MSLEVLFEDFHFIALNKPAGLPTQAPVGIDSLEARVKAYIKEKYQKPAGVYLGIPHRLDKPVSGVVVFARNSKAAAKIAAQFEHRTVRKTYWALVEGTPHPISGIWQDFLRKIPDVARAELVSAEFSGAKEAVTEYRVLRTTPDFSWMELLPQTGRMHQLRIQAASRGFPILGDTQYGSAKPFDAGNSWRIALHARSLVFDHPFRKVPVRLEAEIDSQWPISQEWIKELSPVSHQTD</sequence>
<keyword evidence="3" id="KW-1185">Reference proteome</keyword>
<dbReference type="GO" id="GO:0009982">
    <property type="term" value="F:pseudouridine synthase activity"/>
    <property type="evidence" value="ECO:0007669"/>
    <property type="project" value="InterPro"/>
</dbReference>
<evidence type="ECO:0000313" key="3">
    <source>
        <dbReference type="Proteomes" id="UP000676194"/>
    </source>
</evidence>
<dbReference type="KEGG" id="tsph:KIH39_13615"/>
<organism evidence="2 3">
    <name type="scientific">Telmatocola sphagniphila</name>
    <dbReference type="NCBI Taxonomy" id="1123043"/>
    <lineage>
        <taxon>Bacteria</taxon>
        <taxon>Pseudomonadati</taxon>
        <taxon>Planctomycetota</taxon>
        <taxon>Planctomycetia</taxon>
        <taxon>Gemmatales</taxon>
        <taxon>Gemmataceae</taxon>
    </lineage>
</organism>
<dbReference type="EMBL" id="CP074694">
    <property type="protein sequence ID" value="QVL29908.1"/>
    <property type="molecule type" value="Genomic_DNA"/>
</dbReference>
<dbReference type="InterPro" id="IPR006145">
    <property type="entry name" value="PsdUridine_synth_RsuA/RluA"/>
</dbReference>
<reference evidence="2" key="1">
    <citation type="submission" date="2021-05" db="EMBL/GenBank/DDBJ databases">
        <title>Complete genome sequence of the cellulolytic planctomycete Telmatocola sphagniphila SP2T and characterization of the first cellulase from planctomycetes.</title>
        <authorList>
            <person name="Rakitin A.L."/>
            <person name="Beletsky A.V."/>
            <person name="Naumoff D.G."/>
            <person name="Kulichevskaya I.S."/>
            <person name="Mardanov A.V."/>
            <person name="Ravin N.V."/>
            <person name="Dedysh S.N."/>
        </authorList>
    </citation>
    <scope>NUCLEOTIDE SEQUENCE</scope>
    <source>
        <strain evidence="2">SP2T</strain>
    </source>
</reference>
<dbReference type="InterPro" id="IPR050188">
    <property type="entry name" value="RluA_PseudoU_synthase"/>
</dbReference>
<name>A0A8E6B198_9BACT</name>
<dbReference type="AlphaFoldDB" id="A0A8E6B198"/>
<dbReference type="GO" id="GO:0001522">
    <property type="term" value="P:pseudouridine synthesis"/>
    <property type="evidence" value="ECO:0007669"/>
    <property type="project" value="InterPro"/>
</dbReference>
<feature type="domain" description="Pseudouridine synthase RsuA/RluA-like" evidence="1">
    <location>
        <begin position="11"/>
        <end position="165"/>
    </location>
</feature>
<dbReference type="GO" id="GO:0003723">
    <property type="term" value="F:RNA binding"/>
    <property type="evidence" value="ECO:0007669"/>
    <property type="project" value="InterPro"/>
</dbReference>
<dbReference type="InterPro" id="IPR020103">
    <property type="entry name" value="PsdUridine_synth_cat_dom_sf"/>
</dbReference>
<accession>A0A8E6B198</accession>
<gene>
    <name evidence="2" type="ORF">KIH39_13615</name>
</gene>
<dbReference type="Gene3D" id="3.30.2350.10">
    <property type="entry name" value="Pseudouridine synthase"/>
    <property type="match status" value="1"/>
</dbReference>
<dbReference type="CDD" id="cd02869">
    <property type="entry name" value="PseudoU_synth_RluA_like"/>
    <property type="match status" value="1"/>
</dbReference>
<evidence type="ECO:0000259" key="1">
    <source>
        <dbReference type="Pfam" id="PF00849"/>
    </source>
</evidence>
<dbReference type="PANTHER" id="PTHR21600">
    <property type="entry name" value="MITOCHONDRIAL RNA PSEUDOURIDINE SYNTHASE"/>
    <property type="match status" value="1"/>
</dbReference>
<dbReference type="SUPFAM" id="SSF55120">
    <property type="entry name" value="Pseudouridine synthase"/>
    <property type="match status" value="1"/>
</dbReference>